<evidence type="ECO:0000313" key="4">
    <source>
        <dbReference type="Proteomes" id="UP000198534"/>
    </source>
</evidence>
<evidence type="ECO:0000256" key="1">
    <source>
        <dbReference type="SAM" id="Phobius"/>
    </source>
</evidence>
<feature type="domain" description="YdbS-like PH" evidence="2">
    <location>
        <begin position="76"/>
        <end position="152"/>
    </location>
</feature>
<dbReference type="STRING" id="1048340.SAMN05444487_11033"/>
<gene>
    <name evidence="3" type="ORF">SAMN05444487_11033</name>
</gene>
<dbReference type="RefSeq" id="WP_177168004.1">
    <property type="nucleotide sequence ID" value="NZ_FNNQ01000010.1"/>
</dbReference>
<dbReference type="AlphaFoldDB" id="A0A1H2YWP6"/>
<dbReference type="PANTHER" id="PTHR34473">
    <property type="entry name" value="UPF0699 TRANSMEMBRANE PROTEIN YDBS"/>
    <property type="match status" value="1"/>
</dbReference>
<feature type="transmembrane region" description="Helical" evidence="1">
    <location>
        <begin position="47"/>
        <end position="70"/>
    </location>
</feature>
<protein>
    <recommendedName>
        <fullName evidence="2">YdbS-like PH domain-containing protein</fullName>
    </recommendedName>
</protein>
<dbReference type="InterPro" id="IPR005182">
    <property type="entry name" value="YdbS-like_PH"/>
</dbReference>
<accession>A0A1H2YWP6</accession>
<evidence type="ECO:0000259" key="2">
    <source>
        <dbReference type="Pfam" id="PF03703"/>
    </source>
</evidence>
<organism evidence="3 4">
    <name type="scientific">Marininema mesophilum</name>
    <dbReference type="NCBI Taxonomy" id="1048340"/>
    <lineage>
        <taxon>Bacteria</taxon>
        <taxon>Bacillati</taxon>
        <taxon>Bacillota</taxon>
        <taxon>Bacilli</taxon>
        <taxon>Bacillales</taxon>
        <taxon>Thermoactinomycetaceae</taxon>
        <taxon>Marininema</taxon>
    </lineage>
</organism>
<name>A0A1H2YWP6_9BACL</name>
<dbReference type="Proteomes" id="UP000198534">
    <property type="component" value="Unassembled WGS sequence"/>
</dbReference>
<proteinExistence type="predicted"/>
<sequence>MIKEPKQQISNDAIKVWRIAETIAFISILSILLILLCLGHYYEWNRWIGYILYFFLVTSPIYSIISIVFVPIYRQKTWRYDVDEKYIQLRYGGVWEKTHLIIPMVKVQFVNTNQGPLLRKFGLSTITIGTMASEHEIPALPEKIAIELRDHIAFLAGVESDESNKREAGIEYGEG</sequence>
<dbReference type="EMBL" id="FNNQ01000010">
    <property type="protein sequence ID" value="SDX09501.1"/>
    <property type="molecule type" value="Genomic_DNA"/>
</dbReference>
<dbReference type="PANTHER" id="PTHR34473:SF2">
    <property type="entry name" value="UPF0699 TRANSMEMBRANE PROTEIN YDBT"/>
    <property type="match status" value="1"/>
</dbReference>
<feature type="transmembrane region" description="Helical" evidence="1">
    <location>
        <begin position="20"/>
        <end position="41"/>
    </location>
</feature>
<keyword evidence="1" id="KW-0472">Membrane</keyword>
<dbReference type="Pfam" id="PF03703">
    <property type="entry name" value="bPH_2"/>
    <property type="match status" value="1"/>
</dbReference>
<evidence type="ECO:0000313" key="3">
    <source>
        <dbReference type="EMBL" id="SDX09501.1"/>
    </source>
</evidence>
<keyword evidence="1" id="KW-0812">Transmembrane</keyword>
<reference evidence="3 4" key="1">
    <citation type="submission" date="2016-10" db="EMBL/GenBank/DDBJ databases">
        <authorList>
            <person name="de Groot N.N."/>
        </authorList>
    </citation>
    <scope>NUCLEOTIDE SEQUENCE [LARGE SCALE GENOMIC DNA]</scope>
    <source>
        <strain evidence="3 4">DSM 45610</strain>
    </source>
</reference>
<keyword evidence="1" id="KW-1133">Transmembrane helix</keyword>
<keyword evidence="4" id="KW-1185">Reference proteome</keyword>